<dbReference type="SUPFAM" id="SSF52833">
    <property type="entry name" value="Thioredoxin-like"/>
    <property type="match status" value="1"/>
</dbReference>
<gene>
    <name evidence="1" type="ORF">GCM10017764_16040</name>
</gene>
<dbReference type="Pfam" id="PF13899">
    <property type="entry name" value="Thioredoxin_7"/>
    <property type="match status" value="1"/>
</dbReference>
<organism evidence="1 2">
    <name type="scientific">Sphingobacterium griseoflavum</name>
    <dbReference type="NCBI Taxonomy" id="1474952"/>
    <lineage>
        <taxon>Bacteria</taxon>
        <taxon>Pseudomonadati</taxon>
        <taxon>Bacteroidota</taxon>
        <taxon>Sphingobacteriia</taxon>
        <taxon>Sphingobacteriales</taxon>
        <taxon>Sphingobacteriaceae</taxon>
        <taxon>Sphingobacterium</taxon>
    </lineage>
</organism>
<sequence>MVINKFITLVLLKKQRMKKLIVGMLTWGFVVVSSIANAQIVTDNSKEELGKPYRPEADAQADIDSLLQIAKIDGKTLIIQAGGNWCIWCLRFNNYIHRDAEVRALLESDFLYYHLNYSKENTNEAVFERYAPKGSALGYPFFIILNDQGEVLAVRDSGSLEAGQSYDRSKVLAFFNSYRR</sequence>
<dbReference type="EMBL" id="BNAF01000005">
    <property type="protein sequence ID" value="GHE33637.1"/>
    <property type="molecule type" value="Genomic_DNA"/>
</dbReference>
<dbReference type="Gene3D" id="3.40.30.10">
    <property type="entry name" value="Glutaredoxin"/>
    <property type="match status" value="1"/>
</dbReference>
<evidence type="ECO:0000313" key="2">
    <source>
        <dbReference type="Proteomes" id="UP000620550"/>
    </source>
</evidence>
<evidence type="ECO:0008006" key="3">
    <source>
        <dbReference type="Google" id="ProtNLM"/>
    </source>
</evidence>
<name>A0ABQ3HTT4_9SPHI</name>
<dbReference type="InterPro" id="IPR036249">
    <property type="entry name" value="Thioredoxin-like_sf"/>
</dbReference>
<accession>A0ABQ3HTT4</accession>
<proteinExistence type="predicted"/>
<dbReference type="Proteomes" id="UP000620550">
    <property type="component" value="Unassembled WGS sequence"/>
</dbReference>
<keyword evidence="2" id="KW-1185">Reference proteome</keyword>
<reference evidence="2" key="1">
    <citation type="journal article" date="2019" name="Int. J. Syst. Evol. Microbiol.">
        <title>The Global Catalogue of Microorganisms (GCM) 10K type strain sequencing project: providing services to taxonomists for standard genome sequencing and annotation.</title>
        <authorList>
            <consortium name="The Broad Institute Genomics Platform"/>
            <consortium name="The Broad Institute Genome Sequencing Center for Infectious Disease"/>
            <person name="Wu L."/>
            <person name="Ma J."/>
        </authorList>
    </citation>
    <scope>NUCLEOTIDE SEQUENCE [LARGE SCALE GENOMIC DNA]</scope>
    <source>
        <strain evidence="2">CGMCC 1.12966</strain>
    </source>
</reference>
<comment type="caution">
    <text evidence="1">The sequence shown here is derived from an EMBL/GenBank/DDBJ whole genome shotgun (WGS) entry which is preliminary data.</text>
</comment>
<evidence type="ECO:0000313" key="1">
    <source>
        <dbReference type="EMBL" id="GHE33637.1"/>
    </source>
</evidence>
<protein>
    <recommendedName>
        <fullName evidence="3">Thioredoxin</fullName>
    </recommendedName>
</protein>